<feature type="region of interest" description="Disordered" evidence="1">
    <location>
        <begin position="361"/>
        <end position="395"/>
    </location>
</feature>
<reference evidence="2 3" key="1">
    <citation type="submission" date="2020-04" db="EMBL/GenBank/DDBJ databases">
        <title>Perkinsus chesapeaki whole genome sequence.</title>
        <authorList>
            <person name="Bogema D.R."/>
        </authorList>
    </citation>
    <scope>NUCLEOTIDE SEQUENCE [LARGE SCALE GENOMIC DNA]</scope>
    <source>
        <strain evidence="2">ATCC PRA-425</strain>
    </source>
</reference>
<dbReference type="EMBL" id="JAAPAO010001641">
    <property type="protein sequence ID" value="KAF4649165.1"/>
    <property type="molecule type" value="Genomic_DNA"/>
</dbReference>
<proteinExistence type="predicted"/>
<dbReference type="AlphaFoldDB" id="A0A7J6KPE8"/>
<name>A0A7J6KPE8_PERCH</name>
<sequence>MPGDLTPESFREYASADCSEVMASRAVDALMLIGAEKLTDVSNVLDNETLMKAFDGEYFPEDQGDAEAVERAMALMRVRSELKNVSEALMGKKLPPPQLRADYLSRAAERFGAPISSNLVGDGSMLPAVVQDPGLYRPLRIPVEEIGQEAMGKEESADGVVDMLLRRRVKTRDPRSMSELLTLLGPWLAAVEVVCSARRGASSLEYVVFLAKITMSWGEAAALSFDVAFRKRLAVLARKRAQDDNCSYPEAVIICLSNVETLASGDLVALSALRSGGRGGPVSPSRNEGLQGGRFGPKNGKAWLPKKEGVGKFNKSECSYLAKGICFFPPSRHSVNLPPFPPCFRWKNSCDFHDAEERPLRGRGAWKENLPRRERQRRATPVEKAGQKVIGTDSG</sequence>
<evidence type="ECO:0000256" key="1">
    <source>
        <dbReference type="SAM" id="MobiDB-lite"/>
    </source>
</evidence>
<keyword evidence="3" id="KW-1185">Reference proteome</keyword>
<accession>A0A7J6KPE8</accession>
<evidence type="ECO:0000313" key="3">
    <source>
        <dbReference type="Proteomes" id="UP000591131"/>
    </source>
</evidence>
<protein>
    <submittedName>
        <fullName evidence="2">Uncharacterized protein</fullName>
    </submittedName>
</protein>
<feature type="compositionally biased region" description="Basic and acidic residues" evidence="1">
    <location>
        <begin position="361"/>
        <end position="373"/>
    </location>
</feature>
<feature type="non-terminal residue" evidence="2">
    <location>
        <position position="395"/>
    </location>
</feature>
<evidence type="ECO:0000313" key="2">
    <source>
        <dbReference type="EMBL" id="KAF4649165.1"/>
    </source>
</evidence>
<organism evidence="2 3">
    <name type="scientific">Perkinsus chesapeaki</name>
    <name type="common">Clam parasite</name>
    <name type="synonym">Perkinsus andrewsi</name>
    <dbReference type="NCBI Taxonomy" id="330153"/>
    <lineage>
        <taxon>Eukaryota</taxon>
        <taxon>Sar</taxon>
        <taxon>Alveolata</taxon>
        <taxon>Perkinsozoa</taxon>
        <taxon>Perkinsea</taxon>
        <taxon>Perkinsida</taxon>
        <taxon>Perkinsidae</taxon>
        <taxon>Perkinsus</taxon>
    </lineage>
</organism>
<feature type="region of interest" description="Disordered" evidence="1">
    <location>
        <begin position="278"/>
        <end position="298"/>
    </location>
</feature>
<gene>
    <name evidence="2" type="ORF">FOL47_002372</name>
</gene>
<dbReference type="Proteomes" id="UP000591131">
    <property type="component" value="Unassembled WGS sequence"/>
</dbReference>
<comment type="caution">
    <text evidence="2">The sequence shown here is derived from an EMBL/GenBank/DDBJ whole genome shotgun (WGS) entry which is preliminary data.</text>
</comment>